<dbReference type="InterPro" id="IPR006076">
    <property type="entry name" value="FAD-dep_OxRdtase"/>
</dbReference>
<keyword evidence="4" id="KW-1185">Reference proteome</keyword>
<dbReference type="RefSeq" id="WP_160893086.1">
    <property type="nucleotide sequence ID" value="NZ_WUMU01000005.1"/>
</dbReference>
<dbReference type="Gene3D" id="3.30.9.10">
    <property type="entry name" value="D-Amino Acid Oxidase, subunit A, domain 2"/>
    <property type="match status" value="1"/>
</dbReference>
<gene>
    <name evidence="3" type="ORF">GR170_07130</name>
</gene>
<dbReference type="GO" id="GO:0005737">
    <property type="term" value="C:cytoplasm"/>
    <property type="evidence" value="ECO:0007669"/>
    <property type="project" value="TreeGrafter"/>
</dbReference>
<evidence type="ECO:0000259" key="2">
    <source>
        <dbReference type="Pfam" id="PF01266"/>
    </source>
</evidence>
<evidence type="ECO:0000313" key="4">
    <source>
        <dbReference type="Proteomes" id="UP000477911"/>
    </source>
</evidence>
<sequence>MTAMPRDCIDTFPSLWQQSAKEPDVSVPLAGDLRADVVIVGAGYTGLSAALALAEAGRDVIVLDRGGPGWGGSGRNSGAVIRGFKPGLPELTERFGQDGAEIARIGATNAQRVYNLVDRFGIDCDLRRNGWILPAHNAAGMRQTEARHRNWTRDGVTGIEMLDRAQVARMLGSQAYEGGLIDHACGSLQPLSYARGLARAARAAGARIFRDAFVTGYRRQGDGWQVTTGAGTVQAGQLVLATNAYSGRLDPGIAGSMLTTHTQIIATAPLPAATAATILPDGAAASDSRRILFYWNMTPDNRLVFGTRGRVHGPRKIEDFSMVRRALETVYPQLSGTAIAHRWAGKVAVTRDFLPRIASPEAGLWTVHGFCGRGVAMATTYGLLLGETLAAQGRLGDLKVPHGAAPKAPPAGLRSLGIVTMTQWYRLLDRWM</sequence>
<dbReference type="PANTHER" id="PTHR13847">
    <property type="entry name" value="SARCOSINE DEHYDROGENASE-RELATED"/>
    <property type="match status" value="1"/>
</dbReference>
<dbReference type="EMBL" id="WUMU01000005">
    <property type="protein sequence ID" value="MXN17599.1"/>
    <property type="molecule type" value="Genomic_DNA"/>
</dbReference>
<dbReference type="InterPro" id="IPR036188">
    <property type="entry name" value="FAD/NAD-bd_sf"/>
</dbReference>
<dbReference type="Gene3D" id="3.50.50.60">
    <property type="entry name" value="FAD/NAD(P)-binding domain"/>
    <property type="match status" value="1"/>
</dbReference>
<organism evidence="3 4">
    <name type="scientific">Pseudooceanicola albus</name>
    <dbReference type="NCBI Taxonomy" id="2692189"/>
    <lineage>
        <taxon>Bacteria</taxon>
        <taxon>Pseudomonadati</taxon>
        <taxon>Pseudomonadota</taxon>
        <taxon>Alphaproteobacteria</taxon>
        <taxon>Rhodobacterales</taxon>
        <taxon>Paracoccaceae</taxon>
        <taxon>Pseudooceanicola</taxon>
    </lineage>
</organism>
<proteinExistence type="predicted"/>
<dbReference type="SUPFAM" id="SSF51905">
    <property type="entry name" value="FAD/NAD(P)-binding domain"/>
    <property type="match status" value="1"/>
</dbReference>
<evidence type="ECO:0000256" key="1">
    <source>
        <dbReference type="ARBA" id="ARBA00023002"/>
    </source>
</evidence>
<dbReference type="AlphaFoldDB" id="A0A6L7G0Y9"/>
<keyword evidence="1" id="KW-0560">Oxidoreductase</keyword>
<accession>A0A6L7G0Y9</accession>
<comment type="caution">
    <text evidence="3">The sequence shown here is derived from an EMBL/GenBank/DDBJ whole genome shotgun (WGS) entry which is preliminary data.</text>
</comment>
<dbReference type="Pfam" id="PF01266">
    <property type="entry name" value="DAO"/>
    <property type="match status" value="1"/>
</dbReference>
<protein>
    <submittedName>
        <fullName evidence="3">FAD-dependent oxidoreductase</fullName>
    </submittedName>
</protein>
<name>A0A6L7G0Y9_9RHOB</name>
<reference evidence="3 4" key="1">
    <citation type="submission" date="2019-12" db="EMBL/GenBank/DDBJ databases">
        <authorList>
            <person name="Li M."/>
        </authorList>
    </citation>
    <scope>NUCLEOTIDE SEQUENCE [LARGE SCALE GENOMIC DNA]</scope>
    <source>
        <strain evidence="3 4">GBMRC 2024</strain>
    </source>
</reference>
<feature type="domain" description="FAD dependent oxidoreductase" evidence="2">
    <location>
        <begin position="36"/>
        <end position="387"/>
    </location>
</feature>
<dbReference type="Proteomes" id="UP000477911">
    <property type="component" value="Unassembled WGS sequence"/>
</dbReference>
<dbReference type="PANTHER" id="PTHR13847:SF281">
    <property type="entry name" value="FAD DEPENDENT OXIDOREDUCTASE DOMAIN-CONTAINING PROTEIN"/>
    <property type="match status" value="1"/>
</dbReference>
<evidence type="ECO:0000313" key="3">
    <source>
        <dbReference type="EMBL" id="MXN17599.1"/>
    </source>
</evidence>
<dbReference type="GO" id="GO:0016491">
    <property type="term" value="F:oxidoreductase activity"/>
    <property type="evidence" value="ECO:0007669"/>
    <property type="project" value="UniProtKB-KW"/>
</dbReference>